<evidence type="ECO:0000313" key="3">
    <source>
        <dbReference type="Proteomes" id="UP001595908"/>
    </source>
</evidence>
<sequence length="40" mass="4080">MTGAGKTDDVIALILEELDFLAIGGGAACSGSLYSAYKRT</sequence>
<comment type="caution">
    <text evidence="2">The sequence shown here is derived from an EMBL/GenBank/DDBJ whole genome shotgun (WGS) entry which is preliminary data.</text>
</comment>
<proteinExistence type="predicted"/>
<protein>
    <submittedName>
        <fullName evidence="2">Uncharacterized protein</fullName>
    </submittedName>
</protein>
<accession>A0ABV9VB04</accession>
<keyword evidence="1" id="KW-0812">Transmembrane</keyword>
<evidence type="ECO:0000313" key="2">
    <source>
        <dbReference type="EMBL" id="MFC4979621.1"/>
    </source>
</evidence>
<gene>
    <name evidence="2" type="ORF">ACFPL4_14820</name>
</gene>
<keyword evidence="1" id="KW-1133">Transmembrane helix</keyword>
<name>A0ABV9VB04_STRAZ</name>
<evidence type="ECO:0000256" key="1">
    <source>
        <dbReference type="SAM" id="Phobius"/>
    </source>
</evidence>
<reference evidence="3" key="1">
    <citation type="journal article" date="2019" name="Int. J. Syst. Evol. Microbiol.">
        <title>The Global Catalogue of Microorganisms (GCM) 10K type strain sequencing project: providing services to taxonomists for standard genome sequencing and annotation.</title>
        <authorList>
            <consortium name="The Broad Institute Genomics Platform"/>
            <consortium name="The Broad Institute Genome Sequencing Center for Infectious Disease"/>
            <person name="Wu L."/>
            <person name="Ma J."/>
        </authorList>
    </citation>
    <scope>NUCLEOTIDE SEQUENCE [LARGE SCALE GENOMIC DNA]</scope>
    <source>
        <strain evidence="3">ICMP 257</strain>
    </source>
</reference>
<dbReference type="GeneID" id="96256918"/>
<keyword evidence="3" id="KW-1185">Reference proteome</keyword>
<dbReference type="RefSeq" id="WP_279626908.1">
    <property type="nucleotide sequence ID" value="NZ_JBHSJE010000003.1"/>
</dbReference>
<dbReference type="Proteomes" id="UP001595908">
    <property type="component" value="Unassembled WGS sequence"/>
</dbReference>
<organism evidence="2 3">
    <name type="scientific">Streptomyces atroolivaceus</name>
    <dbReference type="NCBI Taxonomy" id="66869"/>
    <lineage>
        <taxon>Bacteria</taxon>
        <taxon>Bacillati</taxon>
        <taxon>Actinomycetota</taxon>
        <taxon>Actinomycetes</taxon>
        <taxon>Kitasatosporales</taxon>
        <taxon>Streptomycetaceae</taxon>
        <taxon>Streptomyces</taxon>
    </lineage>
</organism>
<dbReference type="EMBL" id="JBHSJE010000003">
    <property type="protein sequence ID" value="MFC4979621.1"/>
    <property type="molecule type" value="Genomic_DNA"/>
</dbReference>
<keyword evidence="1" id="KW-0472">Membrane</keyword>
<feature type="transmembrane region" description="Helical" evidence="1">
    <location>
        <begin position="20"/>
        <end position="37"/>
    </location>
</feature>